<dbReference type="Proteomes" id="UP001529340">
    <property type="component" value="Unassembled WGS sequence"/>
</dbReference>
<feature type="transmembrane region" description="Helical" evidence="3">
    <location>
        <begin position="270"/>
        <end position="293"/>
    </location>
</feature>
<keyword evidence="3" id="KW-0812">Transmembrane</keyword>
<name>A0ABT7UE73_9FIRM</name>
<keyword evidence="3" id="KW-0472">Membrane</keyword>
<gene>
    <name evidence="4" type="ORF">QUV96_09825</name>
</gene>
<feature type="coiled-coil region" evidence="1">
    <location>
        <begin position="236"/>
        <end position="263"/>
    </location>
</feature>
<proteinExistence type="predicted"/>
<keyword evidence="1" id="KW-0175">Coiled coil</keyword>
<keyword evidence="3" id="KW-1133">Transmembrane helix</keyword>
<evidence type="ECO:0000256" key="2">
    <source>
        <dbReference type="SAM" id="MobiDB-lite"/>
    </source>
</evidence>
<feature type="compositionally biased region" description="Low complexity" evidence="2">
    <location>
        <begin position="39"/>
        <end position="48"/>
    </location>
</feature>
<feature type="region of interest" description="Disordered" evidence="2">
    <location>
        <begin position="171"/>
        <end position="219"/>
    </location>
</feature>
<evidence type="ECO:0000256" key="3">
    <source>
        <dbReference type="SAM" id="Phobius"/>
    </source>
</evidence>
<evidence type="ECO:0000313" key="4">
    <source>
        <dbReference type="EMBL" id="MDM8157927.1"/>
    </source>
</evidence>
<evidence type="ECO:0000313" key="5">
    <source>
        <dbReference type="Proteomes" id="UP001529340"/>
    </source>
</evidence>
<accession>A0ABT7UE73</accession>
<reference evidence="4 5" key="3">
    <citation type="submission" date="2023-06" db="EMBL/GenBank/DDBJ databases">
        <authorList>
            <person name="Zeman M."/>
            <person name="Kubasova T."/>
            <person name="Jahodarova E."/>
            <person name="Nykrynova M."/>
            <person name="Rychlik I."/>
        </authorList>
    </citation>
    <scope>NUCLEOTIDE SEQUENCE [LARGE SCALE GENOMIC DNA]</scope>
    <source>
        <strain evidence="4 5">ET39</strain>
    </source>
</reference>
<evidence type="ECO:0000256" key="1">
    <source>
        <dbReference type="SAM" id="Coils"/>
    </source>
</evidence>
<dbReference type="EMBL" id="JAUDCG010000052">
    <property type="protein sequence ID" value="MDM8157927.1"/>
    <property type="molecule type" value="Genomic_DNA"/>
</dbReference>
<sequence length="300" mass="34679">MEKLSRVEKYKELRESMDAVQERSSGGKPTIEPVELRRQLQQIDQPQQGETQSRHSHTPPRFSKEIDVEQTYDTGKETFHNEYLDDFLNEVKEYNIEKGNRLSDNTQIDILLQLNPENRRRRTQHYDPIREEAFTPKEREEDADVSYTQSLSKEELQAEVDKLFEEDAAVKEEPAAVEETPVANEEPPLTRINPVIPPQAKERQPEEAPEEEAEPTKAIEVEQPQAPAEETAYVNEERLMEETAQIRMQMDDYEGELNDLHDKVSKSNRILNVILLVLIIALIAVIAVTIYWLQQAGGLF</sequence>
<reference evidence="5" key="1">
    <citation type="submission" date="2023-06" db="EMBL/GenBank/DDBJ databases">
        <title>Identification and characterization of horizontal gene transfer across gut microbiota members of farm animals based on homology search.</title>
        <authorList>
            <person name="Zeman M."/>
            <person name="Kubasova T."/>
            <person name="Jahodarova E."/>
            <person name="Nykrynova M."/>
            <person name="Rychlik I."/>
        </authorList>
    </citation>
    <scope>NUCLEOTIDE SEQUENCE [LARGE SCALE GENOMIC DNA]</scope>
    <source>
        <strain evidence="5">ET39</strain>
    </source>
</reference>
<reference evidence="4 5" key="2">
    <citation type="submission" date="2023-06" db="EMBL/GenBank/DDBJ databases">
        <title>Identification and characterization of horizontal gene transfer across gut microbiota members of farm animals based on homology search.</title>
        <authorList>
            <person name="Schwarzerova J."/>
            <person name="Nykrynova M."/>
            <person name="Jureckova K."/>
            <person name="Cejkova D."/>
            <person name="Rychlik I."/>
        </authorList>
    </citation>
    <scope>NUCLEOTIDE SEQUENCE [LARGE SCALE GENOMIC DNA]</scope>
    <source>
        <strain evidence="4 5">ET39</strain>
    </source>
</reference>
<protein>
    <submittedName>
        <fullName evidence="4">Uncharacterized protein</fullName>
    </submittedName>
</protein>
<feature type="region of interest" description="Disordered" evidence="2">
    <location>
        <begin position="16"/>
        <end position="70"/>
    </location>
</feature>
<feature type="compositionally biased region" description="Low complexity" evidence="2">
    <location>
        <begin position="177"/>
        <end position="187"/>
    </location>
</feature>
<organism evidence="4 5">
    <name type="scientific">Amedibacillus dolichus</name>
    <dbReference type="NCBI Taxonomy" id="31971"/>
    <lineage>
        <taxon>Bacteria</taxon>
        <taxon>Bacillati</taxon>
        <taxon>Bacillota</taxon>
        <taxon>Erysipelotrichia</taxon>
        <taxon>Erysipelotrichales</taxon>
        <taxon>Erysipelotrichaceae</taxon>
        <taxon>Amedibacillus</taxon>
    </lineage>
</organism>
<keyword evidence="5" id="KW-1185">Reference proteome</keyword>
<dbReference type="RefSeq" id="WP_289608368.1">
    <property type="nucleotide sequence ID" value="NZ_JAUDCG010000052.1"/>
</dbReference>
<comment type="caution">
    <text evidence="4">The sequence shown here is derived from an EMBL/GenBank/DDBJ whole genome shotgun (WGS) entry which is preliminary data.</text>
</comment>